<dbReference type="EMBL" id="CPZJ01000006">
    <property type="protein sequence ID" value="CNF65005.1"/>
    <property type="molecule type" value="Genomic_DNA"/>
</dbReference>
<dbReference type="Gene3D" id="3.30.1890.10">
    <property type="entry name" value="FepE-like"/>
    <property type="match status" value="1"/>
</dbReference>
<sequence>MVNKEKSRNVGLSEFRGSDFSSDRNNIDIIDLVSIVSGFFKQVVIVTFIFTFIGGVIILFAPKNWTSSAVISPASDSQLQPLEAVARPLSLLNISLDISSSDIVTEFKKYYSSPNVLIEYLSNTKNDHSGSMSVTSLVADQNAQNFTDNRNNYILTYSSNTDSGMKDILAGYIDYVNKKVIFDINRQINFTIDTAKTTAAEEYQLVLQQAQNEQKVTIQRLEYAASIAKAAGLQKPANDAFSISADNSNYPISLGYDALNRQLEIEKSITDLTTVNTDLLNKKLLLDKIMGLKPVTIDIPTFNYLQHPSDPIEQGAKKRLLVVLLFGFIGLFGSIGFVLVRHYVRERQNALLNLPKK</sequence>
<dbReference type="RefSeq" id="WP_050073413.1">
    <property type="nucleotide sequence ID" value="NZ_CPZJ01000006.1"/>
</dbReference>
<protein>
    <submittedName>
        <fullName evidence="8">O-antigen chain length determinant</fullName>
    </submittedName>
</protein>
<dbReference type="OrthoDB" id="6565796at2"/>
<evidence type="ECO:0000256" key="4">
    <source>
        <dbReference type="ARBA" id="ARBA00022989"/>
    </source>
</evidence>
<reference evidence="8 9" key="1">
    <citation type="submission" date="2015-03" db="EMBL/GenBank/DDBJ databases">
        <authorList>
            <person name="Murphy D."/>
        </authorList>
    </citation>
    <scope>NUCLEOTIDE SEQUENCE [LARGE SCALE GENOMIC DNA]</scope>
    <source>
        <strain evidence="8 9">BR165/97</strain>
    </source>
</reference>
<evidence type="ECO:0000313" key="8">
    <source>
        <dbReference type="EMBL" id="CNF65005.1"/>
    </source>
</evidence>
<comment type="subcellular location">
    <subcellularLocation>
        <location evidence="1">Cell membrane</location>
        <topology evidence="1">Multi-pass membrane protein</topology>
    </subcellularLocation>
</comment>
<dbReference type="SUPFAM" id="SSF160355">
    <property type="entry name" value="Bacterial polysaccharide co-polymerase-like"/>
    <property type="match status" value="1"/>
</dbReference>
<dbReference type="Proteomes" id="UP000038750">
    <property type="component" value="Unassembled WGS sequence"/>
</dbReference>
<proteinExistence type="predicted"/>
<evidence type="ECO:0000256" key="2">
    <source>
        <dbReference type="ARBA" id="ARBA00022475"/>
    </source>
</evidence>
<feature type="domain" description="Polysaccharide chain length determinant N-terminal" evidence="7">
    <location>
        <begin position="25"/>
        <end position="123"/>
    </location>
</feature>
<organism evidence="8 9">
    <name type="scientific">Yersinia intermedia</name>
    <dbReference type="NCBI Taxonomy" id="631"/>
    <lineage>
        <taxon>Bacteria</taxon>
        <taxon>Pseudomonadati</taxon>
        <taxon>Pseudomonadota</taxon>
        <taxon>Gammaproteobacteria</taxon>
        <taxon>Enterobacterales</taxon>
        <taxon>Yersiniaceae</taxon>
        <taxon>Yersinia</taxon>
    </lineage>
</organism>
<dbReference type="PANTHER" id="PTHR32309">
    <property type="entry name" value="TYROSINE-PROTEIN KINASE"/>
    <property type="match status" value="1"/>
</dbReference>
<keyword evidence="2" id="KW-1003">Cell membrane</keyword>
<accession>A0A0T9M5E8</accession>
<evidence type="ECO:0000256" key="1">
    <source>
        <dbReference type="ARBA" id="ARBA00004651"/>
    </source>
</evidence>
<keyword evidence="5 6" id="KW-0472">Membrane</keyword>
<keyword evidence="3 6" id="KW-0812">Transmembrane</keyword>
<dbReference type="InterPro" id="IPR050445">
    <property type="entry name" value="Bact_polysacc_biosynth/exp"/>
</dbReference>
<dbReference type="InterPro" id="IPR003856">
    <property type="entry name" value="LPS_length_determ_N"/>
</dbReference>
<dbReference type="GO" id="GO:0004713">
    <property type="term" value="F:protein tyrosine kinase activity"/>
    <property type="evidence" value="ECO:0007669"/>
    <property type="project" value="TreeGrafter"/>
</dbReference>
<evidence type="ECO:0000259" key="7">
    <source>
        <dbReference type="Pfam" id="PF02706"/>
    </source>
</evidence>
<feature type="transmembrane region" description="Helical" evidence="6">
    <location>
        <begin position="39"/>
        <end position="61"/>
    </location>
</feature>
<evidence type="ECO:0000256" key="6">
    <source>
        <dbReference type="SAM" id="Phobius"/>
    </source>
</evidence>
<dbReference type="AlphaFoldDB" id="A0A0T9M5E8"/>
<feature type="transmembrane region" description="Helical" evidence="6">
    <location>
        <begin position="320"/>
        <end position="344"/>
    </location>
</feature>
<gene>
    <name evidence="8" type="primary">cld</name>
    <name evidence="8" type="ORF">ERS008530_01738</name>
</gene>
<evidence type="ECO:0000256" key="3">
    <source>
        <dbReference type="ARBA" id="ARBA00022692"/>
    </source>
</evidence>
<dbReference type="Pfam" id="PF02706">
    <property type="entry name" value="Wzz"/>
    <property type="match status" value="1"/>
</dbReference>
<dbReference type="GO" id="GO:0005886">
    <property type="term" value="C:plasma membrane"/>
    <property type="evidence" value="ECO:0007669"/>
    <property type="project" value="UniProtKB-SubCell"/>
</dbReference>
<evidence type="ECO:0000256" key="5">
    <source>
        <dbReference type="ARBA" id="ARBA00023136"/>
    </source>
</evidence>
<evidence type="ECO:0000313" key="9">
    <source>
        <dbReference type="Proteomes" id="UP000038750"/>
    </source>
</evidence>
<dbReference type="PANTHER" id="PTHR32309:SF13">
    <property type="entry name" value="FERRIC ENTEROBACTIN TRANSPORT PROTEIN FEPE"/>
    <property type="match status" value="1"/>
</dbReference>
<keyword evidence="4 6" id="KW-1133">Transmembrane helix</keyword>
<name>A0A0T9M5E8_YERIN</name>